<organism evidence="1 2">
    <name type="scientific">Puia dinghuensis</name>
    <dbReference type="NCBI Taxonomy" id="1792502"/>
    <lineage>
        <taxon>Bacteria</taxon>
        <taxon>Pseudomonadati</taxon>
        <taxon>Bacteroidota</taxon>
        <taxon>Chitinophagia</taxon>
        <taxon>Chitinophagales</taxon>
        <taxon>Chitinophagaceae</taxon>
        <taxon>Puia</taxon>
    </lineage>
</organism>
<protein>
    <submittedName>
        <fullName evidence="1">Uncharacterized protein</fullName>
    </submittedName>
</protein>
<gene>
    <name evidence="1" type="ORF">GCM10011511_07250</name>
</gene>
<sequence>MRLYSLFAGLILVTVAACHKTSHNSVTLYGKWQWVETDWTFGADHGIIHPGRDSIVVLLFQPPASWSAVLDGTLLENGPYTSTTYCTMSPLGGCDTIITFSSRTPSPEDYRFYIGGRYFTSIHNDTLALTYDPTVITPAGASTTLKFIPSP</sequence>
<keyword evidence="2" id="KW-1185">Reference proteome</keyword>
<dbReference type="RefSeq" id="WP_188928645.1">
    <property type="nucleotide sequence ID" value="NZ_BMJC01000001.1"/>
</dbReference>
<dbReference type="PROSITE" id="PS51257">
    <property type="entry name" value="PROKAR_LIPOPROTEIN"/>
    <property type="match status" value="1"/>
</dbReference>
<dbReference type="EMBL" id="BMJC01000001">
    <property type="protein sequence ID" value="GGA86750.1"/>
    <property type="molecule type" value="Genomic_DNA"/>
</dbReference>
<proteinExistence type="predicted"/>
<reference evidence="1" key="2">
    <citation type="submission" date="2020-09" db="EMBL/GenBank/DDBJ databases">
        <authorList>
            <person name="Sun Q."/>
            <person name="Zhou Y."/>
        </authorList>
    </citation>
    <scope>NUCLEOTIDE SEQUENCE</scope>
    <source>
        <strain evidence="1">CGMCC 1.15448</strain>
    </source>
</reference>
<name>A0A8J2XQZ0_9BACT</name>
<accession>A0A8J2XQZ0</accession>
<evidence type="ECO:0000313" key="1">
    <source>
        <dbReference type="EMBL" id="GGA86750.1"/>
    </source>
</evidence>
<comment type="caution">
    <text evidence="1">The sequence shown here is derived from an EMBL/GenBank/DDBJ whole genome shotgun (WGS) entry which is preliminary data.</text>
</comment>
<reference evidence="1" key="1">
    <citation type="journal article" date="2014" name="Int. J. Syst. Evol. Microbiol.">
        <title>Complete genome sequence of Corynebacterium casei LMG S-19264T (=DSM 44701T), isolated from a smear-ripened cheese.</title>
        <authorList>
            <consortium name="US DOE Joint Genome Institute (JGI-PGF)"/>
            <person name="Walter F."/>
            <person name="Albersmeier A."/>
            <person name="Kalinowski J."/>
            <person name="Ruckert C."/>
        </authorList>
    </citation>
    <scope>NUCLEOTIDE SEQUENCE</scope>
    <source>
        <strain evidence="1">CGMCC 1.15448</strain>
    </source>
</reference>
<dbReference type="AlphaFoldDB" id="A0A8J2XQZ0"/>
<dbReference type="Proteomes" id="UP000607559">
    <property type="component" value="Unassembled WGS sequence"/>
</dbReference>
<evidence type="ECO:0000313" key="2">
    <source>
        <dbReference type="Proteomes" id="UP000607559"/>
    </source>
</evidence>